<feature type="transmembrane region" description="Helical" evidence="1">
    <location>
        <begin position="29"/>
        <end position="58"/>
    </location>
</feature>
<proteinExistence type="predicted"/>
<keyword evidence="1" id="KW-0472">Membrane</keyword>
<evidence type="ECO:0000313" key="3">
    <source>
        <dbReference type="EMBL" id="MPM14973.1"/>
    </source>
</evidence>
<dbReference type="AlphaFoldDB" id="A0A644XL59"/>
<sequence>MEFNCEVKISENDYIQFGLYNSLTTDFKFFPITFVVLFIAVHDIIITLLITVLLWLLLKILLKIQLKMTYKSNKLMQSSMITIYINENGIREVSETQDTKIAYENVYKVRESSYAIYIYIAKNSAVIIPKRVFQGAYDNEKLRGLLTTNIDPTKVKLKK</sequence>
<dbReference type="EMBL" id="VSSQ01002366">
    <property type="protein sequence ID" value="MPM14973.1"/>
    <property type="molecule type" value="Genomic_DNA"/>
</dbReference>
<comment type="caution">
    <text evidence="3">The sequence shown here is derived from an EMBL/GenBank/DDBJ whole genome shotgun (WGS) entry which is preliminary data.</text>
</comment>
<accession>A0A644XL59</accession>
<dbReference type="Pfam" id="PF14317">
    <property type="entry name" value="YcxB"/>
    <property type="match status" value="1"/>
</dbReference>
<evidence type="ECO:0000256" key="1">
    <source>
        <dbReference type="SAM" id="Phobius"/>
    </source>
</evidence>
<evidence type="ECO:0000259" key="2">
    <source>
        <dbReference type="Pfam" id="PF14317"/>
    </source>
</evidence>
<keyword evidence="1" id="KW-1133">Transmembrane helix</keyword>
<gene>
    <name evidence="3" type="ORF">SDC9_61337</name>
</gene>
<keyword evidence="1" id="KW-0812">Transmembrane</keyword>
<protein>
    <recommendedName>
        <fullName evidence="2">YcxB-like C-terminal domain-containing protein</fullName>
    </recommendedName>
</protein>
<name>A0A644XL59_9ZZZZ</name>
<feature type="domain" description="YcxB-like C-terminal" evidence="2">
    <location>
        <begin position="85"/>
        <end position="135"/>
    </location>
</feature>
<reference evidence="3" key="1">
    <citation type="submission" date="2019-08" db="EMBL/GenBank/DDBJ databases">
        <authorList>
            <person name="Kucharzyk K."/>
            <person name="Murdoch R.W."/>
            <person name="Higgins S."/>
            <person name="Loffler F."/>
        </authorList>
    </citation>
    <scope>NUCLEOTIDE SEQUENCE</scope>
</reference>
<dbReference type="InterPro" id="IPR025588">
    <property type="entry name" value="YcxB-like_C"/>
</dbReference>
<organism evidence="3">
    <name type="scientific">bioreactor metagenome</name>
    <dbReference type="NCBI Taxonomy" id="1076179"/>
    <lineage>
        <taxon>unclassified sequences</taxon>
        <taxon>metagenomes</taxon>
        <taxon>ecological metagenomes</taxon>
    </lineage>
</organism>